<reference evidence="2" key="1">
    <citation type="submission" date="2015-03" db="EMBL/GenBank/DDBJ databases">
        <authorList>
            <consortium name="Pathogen Informatics"/>
        </authorList>
    </citation>
    <scope>NUCLEOTIDE SEQUENCE [LARGE SCALE GENOMIC DNA]</scope>
    <source>
        <strain evidence="2">N09902308</strain>
    </source>
</reference>
<protein>
    <submittedName>
        <fullName evidence="1">Uncharacterized protein</fullName>
    </submittedName>
</protein>
<sequence length="42" mass="4612">MPLALTASTQSLSRTLIFAASPGLIHIVGPPRDNDNMYRLSW</sequence>
<evidence type="ECO:0000313" key="2">
    <source>
        <dbReference type="Proteomes" id="UP000039021"/>
    </source>
</evidence>
<proteinExistence type="predicted"/>
<gene>
    <name evidence="1" type="ORF">ERS007739_05353</name>
</gene>
<name>A0A916LH38_MYCTX</name>
<dbReference type="AlphaFoldDB" id="A0A916LH38"/>
<dbReference type="EMBL" id="CSBK01004181">
    <property type="protein sequence ID" value="CPB64132.1"/>
    <property type="molecule type" value="Genomic_DNA"/>
</dbReference>
<organism evidence="1 2">
    <name type="scientific">Mycobacterium tuberculosis</name>
    <dbReference type="NCBI Taxonomy" id="1773"/>
    <lineage>
        <taxon>Bacteria</taxon>
        <taxon>Bacillati</taxon>
        <taxon>Actinomycetota</taxon>
        <taxon>Actinomycetes</taxon>
        <taxon>Mycobacteriales</taxon>
        <taxon>Mycobacteriaceae</taxon>
        <taxon>Mycobacterium</taxon>
        <taxon>Mycobacterium tuberculosis complex</taxon>
    </lineage>
</organism>
<evidence type="ECO:0000313" key="1">
    <source>
        <dbReference type="EMBL" id="CPB64132.1"/>
    </source>
</evidence>
<comment type="caution">
    <text evidence="1">The sequence shown here is derived from an EMBL/GenBank/DDBJ whole genome shotgun (WGS) entry which is preliminary data.</text>
</comment>
<accession>A0A916LH38</accession>
<dbReference type="Proteomes" id="UP000039021">
    <property type="component" value="Unassembled WGS sequence"/>
</dbReference>